<evidence type="ECO:0000256" key="3">
    <source>
        <dbReference type="ARBA" id="ARBA00022475"/>
    </source>
</evidence>
<keyword evidence="3 9" id="KW-1003">Cell membrane</keyword>
<dbReference type="InterPro" id="IPR022813">
    <property type="entry name" value="SecD/SecF_arch_bac"/>
</dbReference>
<evidence type="ECO:0000256" key="1">
    <source>
        <dbReference type="ARBA" id="ARBA00004651"/>
    </source>
</evidence>
<evidence type="ECO:0000259" key="10">
    <source>
        <dbReference type="Pfam" id="PF02355"/>
    </source>
</evidence>
<organism evidence="11 12">
    <name type="scientific">Methanosalsum zhilinae (strain DSM 4017 / NBRC 107636 / OCM 62 / WeN5)</name>
    <name type="common">Methanohalophilus zhilinae</name>
    <dbReference type="NCBI Taxonomy" id="679901"/>
    <lineage>
        <taxon>Archaea</taxon>
        <taxon>Methanobacteriati</taxon>
        <taxon>Methanobacteriota</taxon>
        <taxon>Stenosarchaea group</taxon>
        <taxon>Methanomicrobia</taxon>
        <taxon>Methanosarcinales</taxon>
        <taxon>Methanosarcinaceae</taxon>
        <taxon>Methanosalsum</taxon>
    </lineage>
</organism>
<dbReference type="KEGG" id="mzh:Mzhil_1735"/>
<feature type="transmembrane region" description="Helical" evidence="9">
    <location>
        <begin position="21"/>
        <end position="41"/>
    </location>
</feature>
<dbReference type="NCBIfam" id="NF006354">
    <property type="entry name" value="PRK08578.1-2"/>
    <property type="match status" value="1"/>
</dbReference>
<evidence type="ECO:0000313" key="12">
    <source>
        <dbReference type="Proteomes" id="UP000006622"/>
    </source>
</evidence>
<evidence type="ECO:0000256" key="6">
    <source>
        <dbReference type="ARBA" id="ARBA00022989"/>
    </source>
</evidence>
<dbReference type="Gene3D" id="1.20.1640.10">
    <property type="entry name" value="Multidrug efflux transporter AcrB transmembrane domain"/>
    <property type="match status" value="1"/>
</dbReference>
<reference evidence="11" key="1">
    <citation type="submission" date="2010-07" db="EMBL/GenBank/DDBJ databases">
        <title>The complete genome of Methanosalsum zhilinae DSM 4017.</title>
        <authorList>
            <consortium name="US DOE Joint Genome Institute (JGI-PGF)"/>
            <person name="Lucas S."/>
            <person name="Copeland A."/>
            <person name="Lapidus A."/>
            <person name="Glavina del Rio T."/>
            <person name="Dalin E."/>
            <person name="Tice H."/>
            <person name="Bruce D."/>
            <person name="Goodwin L."/>
            <person name="Pitluck S."/>
            <person name="Kyrpides N."/>
            <person name="Mavromatis K."/>
            <person name="Ovchinnikova G."/>
            <person name="Daligault H."/>
            <person name="Detter J.C."/>
            <person name="Han C."/>
            <person name="Tapia R."/>
            <person name="Larimer F."/>
            <person name="Land M."/>
            <person name="Hauser L."/>
            <person name="Markowitz V."/>
            <person name="Cheng J.-F."/>
            <person name="Hugenholtz P."/>
            <person name="Woyke T."/>
            <person name="Wu D."/>
            <person name="Spring S."/>
            <person name="Schueler E."/>
            <person name="Brambilla E."/>
            <person name="Klenk H.-P."/>
            <person name="Eisen J.A."/>
        </authorList>
    </citation>
    <scope>NUCLEOTIDE SEQUENCE</scope>
    <source>
        <strain evidence="11">DSM 4017</strain>
    </source>
</reference>
<feature type="transmembrane region" description="Helical" evidence="9">
    <location>
        <begin position="132"/>
        <end position="151"/>
    </location>
</feature>
<feature type="transmembrane region" description="Helical" evidence="9">
    <location>
        <begin position="225"/>
        <end position="243"/>
    </location>
</feature>
<dbReference type="InterPro" id="IPR048634">
    <property type="entry name" value="SecD_SecF_C"/>
</dbReference>
<comment type="subunit">
    <text evidence="9">Part of the protein translocation apparatus. Forms a complex with SecD.</text>
</comment>
<dbReference type="GO" id="GO:0065002">
    <property type="term" value="P:intracellular protein transmembrane transport"/>
    <property type="evidence" value="ECO:0007669"/>
    <property type="project" value="UniProtKB-UniRule"/>
</dbReference>
<protein>
    <recommendedName>
        <fullName evidence="9">Protein-export membrane protein SecF</fullName>
    </recommendedName>
</protein>
<evidence type="ECO:0000256" key="2">
    <source>
        <dbReference type="ARBA" id="ARBA00022448"/>
    </source>
</evidence>
<name>F7XQA8_METZD</name>
<sequence precursor="true">MEFSLYKYLDSFVKSKSNKEIIAIPLAVFVIAIIILSFTFATTGAPVELGMEFQGGTQITIETDETSQALEERYSEYPINSVRITGDRAILQFGPMDRETYESLEGEIRQAYTSIDIKLIGAVYGQDLQIQALQALIISFIGMAIIVFLIFKTSVPSMVVILSATSDIAIALAFMNIAGIELTLGTVAALLMIIGYSVDSDILLNTRILKRRGSTDEKVSRAMETGLTMTTTTLAALVVMYLVSTYPHVVVSSLTPISLLSEISIVLIFGLVADIMNTWMLNTGILRWYVDKPGRRLKA</sequence>
<comment type="similarity">
    <text evidence="9">Belongs to the SecD/SecF family. SecF subfamily.</text>
</comment>
<comment type="subcellular location">
    <subcellularLocation>
        <location evidence="1 9">Cell membrane</location>
        <topology evidence="1 9">Multi-pass membrane protein</topology>
    </subcellularLocation>
</comment>
<dbReference type="EMBL" id="CP002101">
    <property type="protein sequence ID" value="AEH61570.1"/>
    <property type="molecule type" value="Genomic_DNA"/>
</dbReference>
<dbReference type="STRING" id="679901.Mzhil_1735"/>
<dbReference type="OrthoDB" id="85411at2157"/>
<keyword evidence="8 9" id="KW-0472">Membrane</keyword>
<evidence type="ECO:0000256" key="4">
    <source>
        <dbReference type="ARBA" id="ARBA00022692"/>
    </source>
</evidence>
<evidence type="ECO:0000313" key="11">
    <source>
        <dbReference type="EMBL" id="AEH61570.1"/>
    </source>
</evidence>
<dbReference type="GeneID" id="10823376"/>
<dbReference type="SUPFAM" id="SSF82866">
    <property type="entry name" value="Multidrug efflux transporter AcrB transmembrane domain"/>
    <property type="match status" value="1"/>
</dbReference>
<dbReference type="Pfam" id="PF07549">
    <property type="entry name" value="Sec_GG"/>
    <property type="match status" value="1"/>
</dbReference>
<feature type="domain" description="Protein export membrane protein SecD/SecF C-terminal" evidence="10">
    <location>
        <begin position="107"/>
        <end position="290"/>
    </location>
</feature>
<evidence type="ECO:0000256" key="8">
    <source>
        <dbReference type="ARBA" id="ARBA00023136"/>
    </source>
</evidence>
<dbReference type="InterPro" id="IPR024921">
    <property type="entry name" value="SecF_arc"/>
</dbReference>
<dbReference type="PANTHER" id="PTHR30081">
    <property type="entry name" value="PROTEIN-EXPORT MEMBRANE PROTEIN SEC"/>
    <property type="match status" value="1"/>
</dbReference>
<accession>F7XQA8</accession>
<dbReference type="GO" id="GO:0005886">
    <property type="term" value="C:plasma membrane"/>
    <property type="evidence" value="ECO:0007669"/>
    <property type="project" value="UniProtKB-SubCell"/>
</dbReference>
<keyword evidence="7 9" id="KW-0811">Translocation</keyword>
<dbReference type="Proteomes" id="UP000006622">
    <property type="component" value="Chromosome"/>
</dbReference>
<keyword evidence="2 9" id="KW-0813">Transport</keyword>
<evidence type="ECO:0000256" key="9">
    <source>
        <dbReference type="HAMAP-Rule" id="MF_01464"/>
    </source>
</evidence>
<dbReference type="GO" id="GO:0006605">
    <property type="term" value="P:protein targeting"/>
    <property type="evidence" value="ECO:0007669"/>
    <property type="project" value="UniProtKB-UniRule"/>
</dbReference>
<gene>
    <name evidence="9" type="primary">secF</name>
    <name evidence="11" type="ordered locus">Mzhil_1735</name>
</gene>
<feature type="transmembrane region" description="Helical" evidence="9">
    <location>
        <begin position="158"/>
        <end position="178"/>
    </location>
</feature>
<dbReference type="RefSeq" id="WP_013899006.1">
    <property type="nucleotide sequence ID" value="NC_015676.1"/>
</dbReference>
<dbReference type="HAMAP" id="MF_01464_A">
    <property type="entry name" value="SecF_A"/>
    <property type="match status" value="1"/>
</dbReference>
<keyword evidence="12" id="KW-1185">Reference proteome</keyword>
<proteinExistence type="inferred from homology"/>
<evidence type="ECO:0000256" key="7">
    <source>
        <dbReference type="ARBA" id="ARBA00023010"/>
    </source>
</evidence>
<comment type="function">
    <text evidence="9">Involved in protein export.</text>
</comment>
<dbReference type="AlphaFoldDB" id="F7XQA8"/>
<keyword evidence="4 9" id="KW-0812">Transmembrane</keyword>
<keyword evidence="6 9" id="KW-1133">Transmembrane helix</keyword>
<dbReference type="InterPro" id="IPR022646">
    <property type="entry name" value="SecD/SecF_CS"/>
</dbReference>
<evidence type="ECO:0000256" key="5">
    <source>
        <dbReference type="ARBA" id="ARBA00022927"/>
    </source>
</evidence>
<dbReference type="PANTHER" id="PTHR30081:SF8">
    <property type="entry name" value="PROTEIN TRANSLOCASE SUBUNIT SECF"/>
    <property type="match status" value="1"/>
</dbReference>
<feature type="transmembrane region" description="Helical" evidence="9">
    <location>
        <begin position="184"/>
        <end position="204"/>
    </location>
</feature>
<keyword evidence="5 9" id="KW-0653">Protein transport</keyword>
<dbReference type="Pfam" id="PF02355">
    <property type="entry name" value="SecD_SecF_C"/>
    <property type="match status" value="1"/>
</dbReference>
<feature type="transmembrane region" description="Helical" evidence="9">
    <location>
        <begin position="263"/>
        <end position="290"/>
    </location>
</feature>
<dbReference type="HOGENOM" id="CLU_060478_0_0_2"/>